<gene>
    <name evidence="12" type="ORF">TVY486_0701640</name>
</gene>
<dbReference type="GO" id="GO:0006166">
    <property type="term" value="P:purine ribonucleoside salvage"/>
    <property type="evidence" value="ECO:0007669"/>
    <property type="project" value="UniProtKB-KW"/>
</dbReference>
<dbReference type="AlphaFoldDB" id="G0TXY2"/>
<feature type="domain" description="Phosphoribosyltransferase" evidence="11">
    <location>
        <begin position="45"/>
        <end position="175"/>
    </location>
</feature>
<evidence type="ECO:0000256" key="6">
    <source>
        <dbReference type="ARBA" id="ARBA00011893"/>
    </source>
</evidence>
<keyword evidence="8 12" id="KW-0328">Glycosyltransferase</keyword>
<evidence type="ECO:0000256" key="1">
    <source>
        <dbReference type="ARBA" id="ARBA00000868"/>
    </source>
</evidence>
<dbReference type="InterPro" id="IPR000836">
    <property type="entry name" value="PRTase_dom"/>
</dbReference>
<evidence type="ECO:0000256" key="9">
    <source>
        <dbReference type="ARBA" id="ARBA00022679"/>
    </source>
</evidence>
<keyword evidence="7" id="KW-0963">Cytoplasm</keyword>
<dbReference type="GO" id="GO:0003999">
    <property type="term" value="F:adenine phosphoribosyltransferase activity"/>
    <property type="evidence" value="ECO:0007669"/>
    <property type="project" value="UniProtKB-EC"/>
</dbReference>
<protein>
    <recommendedName>
        <fullName evidence="6">adenine phosphoribosyltransferase</fullName>
        <ecNumber evidence="6">2.4.2.7</ecNumber>
    </recommendedName>
</protein>
<evidence type="ECO:0000256" key="4">
    <source>
        <dbReference type="ARBA" id="ARBA00008391"/>
    </source>
</evidence>
<dbReference type="VEuPathDB" id="TriTrypDB:TvY486_0701640"/>
<dbReference type="GO" id="GO:0005737">
    <property type="term" value="C:cytoplasm"/>
    <property type="evidence" value="ECO:0007669"/>
    <property type="project" value="UniProtKB-SubCell"/>
</dbReference>
<evidence type="ECO:0000256" key="3">
    <source>
        <dbReference type="ARBA" id="ARBA00004659"/>
    </source>
</evidence>
<comment type="similarity">
    <text evidence="4">Belongs to the purine/pyrimidine phosphoribosyltransferase family.</text>
</comment>
<organism evidence="12">
    <name type="scientific">Trypanosoma vivax (strain Y486)</name>
    <dbReference type="NCBI Taxonomy" id="1055687"/>
    <lineage>
        <taxon>Eukaryota</taxon>
        <taxon>Discoba</taxon>
        <taxon>Euglenozoa</taxon>
        <taxon>Kinetoplastea</taxon>
        <taxon>Metakinetoplastina</taxon>
        <taxon>Trypanosomatida</taxon>
        <taxon>Trypanosomatidae</taxon>
        <taxon>Trypanosoma</taxon>
        <taxon>Duttonella</taxon>
    </lineage>
</organism>
<comment type="subunit">
    <text evidence="5">Homodimer.</text>
</comment>
<dbReference type="InterPro" id="IPR050120">
    <property type="entry name" value="Adenine_PRTase"/>
</dbReference>
<name>G0TXY2_TRYVY</name>
<dbReference type="OMA" id="PMIAVEL"/>
<sequence>MSLVELAPNYLTLPCESPVRKAVQKAYRWYSAAFSPHDVPRFADVGSLTESPETMRVIRDFFVARYRSMPQPPTHVMGFDARGFLLGSMIAVELNVPFVLMRKVGKNAGVLIRSEPYEKEYASATEEYMTIRHGSIGKGSRVVLIDDVIATGGTALSGFQLADACGATIVEMAGVLGIAALKGAQFVHAYDNGRFRSIPFFVLTDETVLSDDNCGDVANHTGPRVISCQEAKNRL</sequence>
<dbReference type="PANTHER" id="PTHR11776:SF7">
    <property type="entry name" value="PHOSPHORIBOSYLTRANSFERASE DOMAIN-CONTAINING PROTEIN"/>
    <property type="match status" value="1"/>
</dbReference>
<keyword evidence="10" id="KW-0660">Purine salvage</keyword>
<dbReference type="CDD" id="cd06223">
    <property type="entry name" value="PRTases_typeI"/>
    <property type="match status" value="1"/>
</dbReference>
<evidence type="ECO:0000313" key="12">
    <source>
        <dbReference type="EMBL" id="CCC48826.1"/>
    </source>
</evidence>
<evidence type="ECO:0000256" key="7">
    <source>
        <dbReference type="ARBA" id="ARBA00022490"/>
    </source>
</evidence>
<evidence type="ECO:0000259" key="11">
    <source>
        <dbReference type="Pfam" id="PF00156"/>
    </source>
</evidence>
<evidence type="ECO:0000256" key="2">
    <source>
        <dbReference type="ARBA" id="ARBA00004496"/>
    </source>
</evidence>
<dbReference type="EC" id="2.4.2.7" evidence="6"/>
<evidence type="ECO:0000256" key="10">
    <source>
        <dbReference type="ARBA" id="ARBA00022726"/>
    </source>
</evidence>
<evidence type="ECO:0000256" key="8">
    <source>
        <dbReference type="ARBA" id="ARBA00022676"/>
    </source>
</evidence>
<proteinExistence type="inferred from homology"/>
<dbReference type="EMBL" id="HE573023">
    <property type="protein sequence ID" value="CCC48826.1"/>
    <property type="molecule type" value="Genomic_DNA"/>
</dbReference>
<dbReference type="PANTHER" id="PTHR11776">
    <property type="entry name" value="ADENINE PHOSPHORIBOSYLTRANSFERASE"/>
    <property type="match status" value="1"/>
</dbReference>
<comment type="pathway">
    <text evidence="3">Purine metabolism; AMP biosynthesis via salvage pathway; AMP from adenine: step 1/1.</text>
</comment>
<comment type="subcellular location">
    <subcellularLocation>
        <location evidence="2">Cytoplasm</location>
    </subcellularLocation>
</comment>
<evidence type="ECO:0000256" key="5">
    <source>
        <dbReference type="ARBA" id="ARBA00011738"/>
    </source>
</evidence>
<dbReference type="Gene3D" id="3.40.50.2020">
    <property type="match status" value="1"/>
</dbReference>
<comment type="catalytic activity">
    <reaction evidence="1">
        <text>AMP + diphosphate = 5-phospho-alpha-D-ribose 1-diphosphate + adenine</text>
        <dbReference type="Rhea" id="RHEA:16609"/>
        <dbReference type="ChEBI" id="CHEBI:16708"/>
        <dbReference type="ChEBI" id="CHEBI:33019"/>
        <dbReference type="ChEBI" id="CHEBI:58017"/>
        <dbReference type="ChEBI" id="CHEBI:456215"/>
        <dbReference type="EC" id="2.4.2.7"/>
    </reaction>
</comment>
<dbReference type="SUPFAM" id="SSF53271">
    <property type="entry name" value="PRTase-like"/>
    <property type="match status" value="1"/>
</dbReference>
<accession>G0TXY2</accession>
<keyword evidence="9 12" id="KW-0808">Transferase</keyword>
<dbReference type="Pfam" id="PF00156">
    <property type="entry name" value="Pribosyltran"/>
    <property type="match status" value="1"/>
</dbReference>
<reference evidence="12" key="1">
    <citation type="journal article" date="2012" name="Proc. Natl. Acad. Sci. U.S.A.">
        <title>Antigenic diversity is generated by distinct evolutionary mechanisms in African trypanosome species.</title>
        <authorList>
            <person name="Jackson A.P."/>
            <person name="Berry A."/>
            <person name="Aslett M."/>
            <person name="Allison H.C."/>
            <person name="Burton P."/>
            <person name="Vavrova-Anderson J."/>
            <person name="Brown R."/>
            <person name="Browne H."/>
            <person name="Corton N."/>
            <person name="Hauser H."/>
            <person name="Gamble J."/>
            <person name="Gilderthorp R."/>
            <person name="Marcello L."/>
            <person name="McQuillan J."/>
            <person name="Otto T.D."/>
            <person name="Quail M.A."/>
            <person name="Sanders M.J."/>
            <person name="van Tonder A."/>
            <person name="Ginger M.L."/>
            <person name="Field M.C."/>
            <person name="Barry J.D."/>
            <person name="Hertz-Fowler C."/>
            <person name="Berriman M."/>
        </authorList>
    </citation>
    <scope>NUCLEOTIDE SEQUENCE</scope>
    <source>
        <strain evidence="12">Y486</strain>
    </source>
</reference>
<dbReference type="InterPro" id="IPR029057">
    <property type="entry name" value="PRTase-like"/>
</dbReference>